<dbReference type="OrthoDB" id="9806974at2"/>
<keyword evidence="4" id="KW-1185">Reference proteome</keyword>
<evidence type="ECO:0000313" key="3">
    <source>
        <dbReference type="EMBL" id="TCO81692.1"/>
    </source>
</evidence>
<dbReference type="PANTHER" id="PTHR43477">
    <property type="entry name" value="DIHYDROANTICAPSIN 7-DEHYDROGENASE"/>
    <property type="match status" value="1"/>
</dbReference>
<dbReference type="EMBL" id="SLWY01000007">
    <property type="protein sequence ID" value="TCO81692.1"/>
    <property type="molecule type" value="Genomic_DNA"/>
</dbReference>
<dbReference type="Gene3D" id="3.40.50.720">
    <property type="entry name" value="NAD(P)-binding Rossmann-like Domain"/>
    <property type="match status" value="1"/>
</dbReference>
<evidence type="ECO:0000313" key="4">
    <source>
        <dbReference type="Proteomes" id="UP000295765"/>
    </source>
</evidence>
<sequence>MSLSDRTVVVLGGSSGIGLAVARGARRAGARVVVAGRDPERLAAAAAAVPGLETAVVDITDEASIAACFAALGAFDHLVVTAGATLGAMPLASLDAAVLHEAIDVKLTGSLLAAKHAAAQLRAGGSIGFTSGALARKPSPHEVVKTVINAALEAAVRQLARELAPLRVYAISPGPVDTPSWRLLDAAARRAMFERLGASLPVGFVASADDTAAGYLFAMQARALSGAVIDLDSGALVA</sequence>
<dbReference type="SUPFAM" id="SSF51735">
    <property type="entry name" value="NAD(P)-binding Rossmann-fold domains"/>
    <property type="match status" value="1"/>
</dbReference>
<dbReference type="Pfam" id="PF13561">
    <property type="entry name" value="adh_short_C2"/>
    <property type="match status" value="1"/>
</dbReference>
<evidence type="ECO:0000256" key="1">
    <source>
        <dbReference type="ARBA" id="ARBA00006484"/>
    </source>
</evidence>
<dbReference type="GO" id="GO:0016491">
    <property type="term" value="F:oxidoreductase activity"/>
    <property type="evidence" value="ECO:0007669"/>
    <property type="project" value="UniProtKB-KW"/>
</dbReference>
<dbReference type="InterPro" id="IPR002347">
    <property type="entry name" value="SDR_fam"/>
</dbReference>
<evidence type="ECO:0000256" key="2">
    <source>
        <dbReference type="ARBA" id="ARBA00023002"/>
    </source>
</evidence>
<dbReference type="RefSeq" id="WP_132540794.1">
    <property type="nucleotide sequence ID" value="NZ_SLWY01000007.1"/>
</dbReference>
<keyword evidence="2" id="KW-0560">Oxidoreductase</keyword>
<gene>
    <name evidence="3" type="ORF">EV699_10785</name>
</gene>
<dbReference type="PRINTS" id="PR00081">
    <property type="entry name" value="GDHRDH"/>
</dbReference>
<dbReference type="PANTHER" id="PTHR43477:SF1">
    <property type="entry name" value="DIHYDROANTICAPSIN 7-DEHYDROGENASE"/>
    <property type="match status" value="1"/>
</dbReference>
<name>A0A4R2L5A6_9GAMM</name>
<accession>A0A4R2L5A6</accession>
<reference evidence="3 4" key="1">
    <citation type="submission" date="2019-03" db="EMBL/GenBank/DDBJ databases">
        <title>Genomic Encyclopedia of Type Strains, Phase IV (KMG-IV): sequencing the most valuable type-strain genomes for metagenomic binning, comparative biology and taxonomic classification.</title>
        <authorList>
            <person name="Goeker M."/>
        </authorList>
    </citation>
    <scope>NUCLEOTIDE SEQUENCE [LARGE SCALE GENOMIC DNA]</scope>
    <source>
        <strain evidence="3 4">DSM 25287</strain>
    </source>
</reference>
<dbReference type="InterPro" id="IPR036291">
    <property type="entry name" value="NAD(P)-bd_dom_sf"/>
</dbReference>
<protein>
    <submittedName>
        <fullName evidence="3">NADP-dependent 3-hydroxy acid dehydrogenase YdfG</fullName>
    </submittedName>
</protein>
<comment type="caution">
    <text evidence="3">The sequence shown here is derived from an EMBL/GenBank/DDBJ whole genome shotgun (WGS) entry which is preliminary data.</text>
</comment>
<dbReference type="AlphaFoldDB" id="A0A4R2L5A6"/>
<dbReference type="Proteomes" id="UP000295765">
    <property type="component" value="Unassembled WGS sequence"/>
</dbReference>
<organism evidence="3 4">
    <name type="scientific">Plasticicumulans lactativorans</name>
    <dbReference type="NCBI Taxonomy" id="1133106"/>
    <lineage>
        <taxon>Bacteria</taxon>
        <taxon>Pseudomonadati</taxon>
        <taxon>Pseudomonadota</taxon>
        <taxon>Gammaproteobacteria</taxon>
        <taxon>Candidatus Competibacteraceae</taxon>
        <taxon>Plasticicumulans</taxon>
    </lineage>
</organism>
<dbReference type="InterPro" id="IPR051122">
    <property type="entry name" value="SDR_DHRS6-like"/>
</dbReference>
<proteinExistence type="inferred from homology"/>
<comment type="similarity">
    <text evidence="1">Belongs to the short-chain dehydrogenases/reductases (SDR) family.</text>
</comment>